<feature type="non-terminal residue" evidence="4">
    <location>
        <position position="1"/>
    </location>
</feature>
<sequence length="235" mass="26874">MEDKVIKEDSRAWARLRLACEEAKIQLSAAKEAWIEVPSLLLDFDYSKKITREFYEGICATLLKNPYFRDAAREVPQGWLLDGQTGEMVVCGAALQAARLVGNCNETIRCIDLIDVIPLTIGSGMWGGETTVLFKRNTSFPVKKTLRVHNASDYQEQACITVVEGERFDYGLNNLLGKFMLPIRKAKQCEVFNISHYLKNWKQCEEEDRTFRNNVSALVKYRDTAHGLMWLTNPR</sequence>
<dbReference type="InterPro" id="IPR043129">
    <property type="entry name" value="ATPase_NBD"/>
</dbReference>
<dbReference type="Gene3D" id="3.90.640.10">
    <property type="entry name" value="Actin, Chain A, domain 4"/>
    <property type="match status" value="1"/>
</dbReference>
<keyword evidence="3" id="KW-0067">ATP-binding</keyword>
<organism evidence="4 5">
    <name type="scientific">Mesorhabditis spiculigera</name>
    <dbReference type="NCBI Taxonomy" id="96644"/>
    <lineage>
        <taxon>Eukaryota</taxon>
        <taxon>Metazoa</taxon>
        <taxon>Ecdysozoa</taxon>
        <taxon>Nematoda</taxon>
        <taxon>Chromadorea</taxon>
        <taxon>Rhabditida</taxon>
        <taxon>Rhabditina</taxon>
        <taxon>Rhabditomorpha</taxon>
        <taxon>Rhabditoidea</taxon>
        <taxon>Rhabditidae</taxon>
        <taxon>Mesorhabditinae</taxon>
        <taxon>Mesorhabditis</taxon>
    </lineage>
</organism>
<dbReference type="SUPFAM" id="SSF53067">
    <property type="entry name" value="Actin-like ATPase domain"/>
    <property type="match status" value="1"/>
</dbReference>
<reference evidence="4" key="1">
    <citation type="submission" date="2023-06" db="EMBL/GenBank/DDBJ databases">
        <authorList>
            <person name="Delattre M."/>
        </authorList>
    </citation>
    <scope>NUCLEOTIDE SEQUENCE</scope>
    <source>
        <strain evidence="4">AF72</strain>
    </source>
</reference>
<keyword evidence="2" id="KW-0547">Nucleotide-binding</keyword>
<dbReference type="Gene3D" id="2.60.34.10">
    <property type="entry name" value="Substrate Binding Domain Of DNAk, Chain A, domain 1"/>
    <property type="match status" value="1"/>
</dbReference>
<evidence type="ECO:0000256" key="2">
    <source>
        <dbReference type="ARBA" id="ARBA00022741"/>
    </source>
</evidence>
<dbReference type="EMBL" id="CATQJA010002582">
    <property type="protein sequence ID" value="CAJ0571801.1"/>
    <property type="molecule type" value="Genomic_DNA"/>
</dbReference>
<dbReference type="Pfam" id="PF00012">
    <property type="entry name" value="HSP70"/>
    <property type="match status" value="2"/>
</dbReference>
<protein>
    <submittedName>
        <fullName evidence="4">Uncharacterized protein</fullName>
    </submittedName>
</protein>
<accession>A0AA36CMG2</accession>
<evidence type="ECO:0000256" key="1">
    <source>
        <dbReference type="ARBA" id="ARBA00007381"/>
    </source>
</evidence>
<gene>
    <name evidence="4" type="ORF">MSPICULIGERA_LOCUS10199</name>
</gene>
<dbReference type="Proteomes" id="UP001177023">
    <property type="component" value="Unassembled WGS sequence"/>
</dbReference>
<evidence type="ECO:0000313" key="4">
    <source>
        <dbReference type="EMBL" id="CAJ0571801.1"/>
    </source>
</evidence>
<proteinExistence type="inferred from homology"/>
<dbReference type="GO" id="GO:0140662">
    <property type="term" value="F:ATP-dependent protein folding chaperone"/>
    <property type="evidence" value="ECO:0007669"/>
    <property type="project" value="InterPro"/>
</dbReference>
<comment type="similarity">
    <text evidence="1">Belongs to the heat shock protein 70 family.</text>
</comment>
<dbReference type="AlphaFoldDB" id="A0AA36CMG2"/>
<evidence type="ECO:0000313" key="5">
    <source>
        <dbReference type="Proteomes" id="UP001177023"/>
    </source>
</evidence>
<dbReference type="FunFam" id="3.90.640.10:FF:000003">
    <property type="entry name" value="Molecular chaperone DnaK"/>
    <property type="match status" value="1"/>
</dbReference>
<dbReference type="InterPro" id="IPR029047">
    <property type="entry name" value="HSP70_peptide-bd_sf"/>
</dbReference>
<dbReference type="SUPFAM" id="SSF100920">
    <property type="entry name" value="Heat shock protein 70kD (HSP70), peptide-binding domain"/>
    <property type="match status" value="1"/>
</dbReference>
<name>A0AA36CMG2_9BILA</name>
<dbReference type="GO" id="GO:0005524">
    <property type="term" value="F:ATP binding"/>
    <property type="evidence" value="ECO:0007669"/>
    <property type="project" value="UniProtKB-KW"/>
</dbReference>
<dbReference type="InterPro" id="IPR013126">
    <property type="entry name" value="Hsp_70_fam"/>
</dbReference>
<dbReference type="PANTHER" id="PTHR19375">
    <property type="entry name" value="HEAT SHOCK PROTEIN 70KDA"/>
    <property type="match status" value="1"/>
</dbReference>
<evidence type="ECO:0000256" key="3">
    <source>
        <dbReference type="ARBA" id="ARBA00022840"/>
    </source>
</evidence>
<keyword evidence="5" id="KW-1185">Reference proteome</keyword>
<comment type="caution">
    <text evidence="4">The sequence shown here is derived from an EMBL/GenBank/DDBJ whole genome shotgun (WGS) entry which is preliminary data.</text>
</comment>